<reference evidence="1" key="1">
    <citation type="submission" date="2021-04" db="EMBL/GenBank/DDBJ databases">
        <title>Difference and commonality of drug resistance evolution in various bacteria. and drug sensitivity profiles.</title>
        <authorList>
            <person name="Maeda T."/>
            <person name="Shibai A."/>
            <person name="Kawada K."/>
            <person name="Kotani H."/>
            <person name="Tarusawa Y."/>
            <person name="Tanabe K."/>
            <person name="Furusawa C."/>
        </authorList>
    </citation>
    <scope>NUCLEOTIDE SEQUENCE</scope>
    <source>
        <strain evidence="1">JCM 8580</strain>
    </source>
</reference>
<protein>
    <submittedName>
        <fullName evidence="1">Uncharacterized protein</fullName>
    </submittedName>
</protein>
<evidence type="ECO:0000313" key="1">
    <source>
        <dbReference type="EMBL" id="BCU55956.1"/>
    </source>
</evidence>
<gene>
    <name evidence="1" type="ORF">ENKO_25500</name>
</gene>
<dbReference type="EMBL" id="AP024590">
    <property type="protein sequence ID" value="BCU55956.1"/>
    <property type="molecule type" value="Genomic_DNA"/>
</dbReference>
<evidence type="ECO:0000313" key="2">
    <source>
        <dbReference type="Proteomes" id="UP000682928"/>
    </source>
</evidence>
<organism evidence="1 2">
    <name type="scientific">Enterobacter kobei</name>
    <dbReference type="NCBI Taxonomy" id="208224"/>
    <lineage>
        <taxon>Bacteria</taxon>
        <taxon>Pseudomonadati</taxon>
        <taxon>Pseudomonadota</taxon>
        <taxon>Gammaproteobacteria</taxon>
        <taxon>Enterobacterales</taxon>
        <taxon>Enterobacteriaceae</taxon>
        <taxon>Enterobacter</taxon>
        <taxon>Enterobacter cloacae complex</taxon>
    </lineage>
</organism>
<dbReference type="Proteomes" id="UP000682928">
    <property type="component" value="Chromosome"/>
</dbReference>
<accession>A0AA86IR05</accession>
<sequence length="54" mass="5960">MKPNPLSSLNHFTRPLILEDIMTPIAHDVGDNKPIIKVDSKRVTSALAHGLEDI</sequence>
<proteinExistence type="predicted"/>
<dbReference type="AlphaFoldDB" id="A0AA86IR05"/>
<name>A0AA86IR05_9ENTR</name>